<dbReference type="EMBL" id="CP051180">
    <property type="protein sequence ID" value="QIZ78562.1"/>
    <property type="molecule type" value="Genomic_DNA"/>
</dbReference>
<name>A0A6H1UL88_9GAMM</name>
<dbReference type="PIRSF" id="PIRSF016548">
    <property type="entry name" value="Rsd_AlgQ"/>
    <property type="match status" value="1"/>
</dbReference>
<keyword evidence="5" id="KW-1185">Reference proteome</keyword>
<reference evidence="4 5" key="1">
    <citation type="submission" date="2020-04" db="EMBL/GenBank/DDBJ databases">
        <title>Ferrimonas sp. S7 isolated from sea water.</title>
        <authorList>
            <person name="Bae S.S."/>
            <person name="Baek K."/>
        </authorList>
    </citation>
    <scope>NUCLEOTIDE SEQUENCE [LARGE SCALE GENOMIC DNA]</scope>
    <source>
        <strain evidence="4 5">S7</strain>
    </source>
</reference>
<dbReference type="InterPro" id="IPR007448">
    <property type="entry name" value="Sigma70_reg_Rsd_AlgQ"/>
</dbReference>
<dbReference type="Pfam" id="PF04353">
    <property type="entry name" value="Rsd_AlgQ"/>
    <property type="match status" value="1"/>
</dbReference>
<proteinExistence type="inferred from homology"/>
<dbReference type="KEGG" id="fes:HER31_17645"/>
<sequence>MLTKLEKAIDTWGGSSKIVDQWLDNRRQLLINYCQLAGLPPYSNDTGTLPEEAHIKHFCGLLMDYVSAGHFEVYDQVASACEKSGEKSRQLAKELLPKINLSTDLALDFNDQYTNGIDDEQMLRLDQDLSKLGQAMEERFELEDRLLDTLHQGLETTAT</sequence>
<comment type="similarity">
    <text evidence="3">Belongs to the Rsd/AlgQ family.</text>
</comment>
<evidence type="ECO:0000256" key="3">
    <source>
        <dbReference type="RuleBase" id="RU004409"/>
    </source>
</evidence>
<evidence type="ECO:0000256" key="2">
    <source>
        <dbReference type="ARBA" id="ARBA00023163"/>
    </source>
</evidence>
<dbReference type="InterPro" id="IPR038309">
    <property type="entry name" value="Rsd/AlgQ_sf"/>
</dbReference>
<accession>A0A6H1UL88</accession>
<dbReference type="RefSeq" id="WP_168662644.1">
    <property type="nucleotide sequence ID" value="NZ_CP051180.1"/>
</dbReference>
<gene>
    <name evidence="4" type="primary">rsd</name>
    <name evidence="4" type="ORF">HER31_17645</name>
</gene>
<evidence type="ECO:0000256" key="1">
    <source>
        <dbReference type="ARBA" id="ARBA00023015"/>
    </source>
</evidence>
<dbReference type="Proteomes" id="UP000501602">
    <property type="component" value="Chromosome"/>
</dbReference>
<organism evidence="4 5">
    <name type="scientific">Ferrimonas lipolytica</name>
    <dbReference type="NCBI Taxonomy" id="2724191"/>
    <lineage>
        <taxon>Bacteria</taxon>
        <taxon>Pseudomonadati</taxon>
        <taxon>Pseudomonadota</taxon>
        <taxon>Gammaproteobacteria</taxon>
        <taxon>Alteromonadales</taxon>
        <taxon>Ferrimonadaceae</taxon>
        <taxon>Ferrimonas</taxon>
    </lineage>
</organism>
<dbReference type="NCBIfam" id="NF008723">
    <property type="entry name" value="PRK11718.1"/>
    <property type="match status" value="1"/>
</dbReference>
<dbReference type="Gene3D" id="1.20.120.1370">
    <property type="entry name" value="Regulator of RNA polymerase sigma(70) subunit, domain 4"/>
    <property type="match status" value="1"/>
</dbReference>
<protein>
    <submittedName>
        <fullName evidence="4">Sigma D regulator</fullName>
    </submittedName>
</protein>
<dbReference type="GO" id="GO:0006355">
    <property type="term" value="P:regulation of DNA-templated transcription"/>
    <property type="evidence" value="ECO:0007669"/>
    <property type="project" value="InterPro"/>
</dbReference>
<evidence type="ECO:0000313" key="4">
    <source>
        <dbReference type="EMBL" id="QIZ78562.1"/>
    </source>
</evidence>
<dbReference type="AlphaFoldDB" id="A0A6H1UL88"/>
<evidence type="ECO:0000313" key="5">
    <source>
        <dbReference type="Proteomes" id="UP000501602"/>
    </source>
</evidence>
<keyword evidence="1 3" id="KW-0805">Transcription regulation</keyword>
<keyword evidence="2 3" id="KW-0804">Transcription</keyword>